<dbReference type="Pfam" id="PF00005">
    <property type="entry name" value="ABC_tran"/>
    <property type="match status" value="2"/>
</dbReference>
<comment type="caution">
    <text evidence="5">The sequence shown here is derived from an EMBL/GenBank/DDBJ whole genome shotgun (WGS) entry which is preliminary data.</text>
</comment>
<dbReference type="InterPro" id="IPR017871">
    <property type="entry name" value="ABC_transporter-like_CS"/>
</dbReference>
<feature type="domain" description="ABC transporter" evidence="4">
    <location>
        <begin position="2"/>
        <end position="248"/>
    </location>
</feature>
<feature type="domain" description="ABC transporter" evidence="4">
    <location>
        <begin position="265"/>
        <end position="500"/>
    </location>
</feature>
<dbReference type="InterPro" id="IPR050319">
    <property type="entry name" value="ABC_transp_ATP-bind"/>
</dbReference>
<gene>
    <name evidence="5" type="ORF">V6255_15980</name>
</gene>
<dbReference type="EMBL" id="JBAKBA010000049">
    <property type="protein sequence ID" value="MEL0660636.1"/>
    <property type="molecule type" value="Genomic_DNA"/>
</dbReference>
<dbReference type="InterPro" id="IPR027417">
    <property type="entry name" value="P-loop_NTPase"/>
</dbReference>
<evidence type="ECO:0000256" key="3">
    <source>
        <dbReference type="ARBA" id="ARBA00022840"/>
    </source>
</evidence>
<dbReference type="Gene3D" id="3.40.50.300">
    <property type="entry name" value="P-loop containing nucleotide triphosphate hydrolases"/>
    <property type="match status" value="2"/>
</dbReference>
<evidence type="ECO:0000259" key="4">
    <source>
        <dbReference type="PROSITE" id="PS50893"/>
    </source>
</evidence>
<keyword evidence="3 5" id="KW-0067">ATP-binding</keyword>
<organism evidence="5 6">
    <name type="scientific">Psychromonas arctica</name>
    <dbReference type="NCBI Taxonomy" id="168275"/>
    <lineage>
        <taxon>Bacteria</taxon>
        <taxon>Pseudomonadati</taxon>
        <taxon>Pseudomonadota</taxon>
        <taxon>Gammaproteobacteria</taxon>
        <taxon>Alteromonadales</taxon>
        <taxon>Psychromonadaceae</taxon>
        <taxon>Psychromonas</taxon>
    </lineage>
</organism>
<dbReference type="PROSITE" id="PS00211">
    <property type="entry name" value="ABC_TRANSPORTER_1"/>
    <property type="match status" value="2"/>
</dbReference>
<dbReference type="PROSITE" id="PS50893">
    <property type="entry name" value="ABC_TRANSPORTER_2"/>
    <property type="match status" value="2"/>
</dbReference>
<reference evidence="5 6" key="1">
    <citation type="submission" date="2024-02" db="EMBL/GenBank/DDBJ databases">
        <title>Bacteria isolated from the canopy kelp, Nereocystis luetkeana.</title>
        <authorList>
            <person name="Pfister C.A."/>
            <person name="Younker I.T."/>
            <person name="Light S.H."/>
        </authorList>
    </citation>
    <scope>NUCLEOTIDE SEQUENCE [LARGE SCALE GENOMIC DNA]</scope>
    <source>
        <strain evidence="5 6">TI.2.07</strain>
    </source>
</reference>
<dbReference type="CDD" id="cd03257">
    <property type="entry name" value="ABC_NikE_OppD_transporters"/>
    <property type="match status" value="2"/>
</dbReference>
<dbReference type="GO" id="GO:0005524">
    <property type="term" value="F:ATP binding"/>
    <property type="evidence" value="ECO:0007669"/>
    <property type="project" value="UniProtKB-KW"/>
</dbReference>
<keyword evidence="1" id="KW-0813">Transport</keyword>
<dbReference type="Proteomes" id="UP001366060">
    <property type="component" value="Unassembled WGS sequence"/>
</dbReference>
<keyword evidence="2" id="KW-0547">Nucleotide-binding</keyword>
<evidence type="ECO:0000313" key="6">
    <source>
        <dbReference type="Proteomes" id="UP001366060"/>
    </source>
</evidence>
<keyword evidence="6" id="KW-1185">Reference proteome</keyword>
<name>A0ABU9HGF1_9GAMM</name>
<sequence>MLSVRHVSLSINQTCLLDDISFNVEAGETLAIVGESGAGKTLLSKLLLGLEPRGSTVQGVIQVAGKNTRDFSETEWFSVRGKEIGMVSQEPFSALNPVKSVAWHLKRILFIHRHHSEKSILTLNERVTLLLEQVDLPASFKSRYPHQLSGGQRQRLLIAIAIANKPKLLVADEPSTALDPNVRQQILTLLKTIQQQTNMAIVLISHDLNLVKQVANTVAVFKEGCLIEIQKTADLFNKPIEEYTRSLMKVMTFTRPKPIHSDVNLNVKDLSVVLKTTWWWQTPHYLLSGISFSLKKGESLGLIGQSGSGKSTLAKSLLRLIPAKGKVIFDSHEWLNEKRSSLRLSRYKMQFVFQDNESNLNPRMKIAQSLSEGPQAQGRVDNLSERITQVLIDVDLPLEVLSRYPHQLSGGQRQRIMIARALILESKLLILDEPTTALDQKNRYRIIVLLKKIQAQRQVSLILITHDWELLTALCHQVMTLDKGKLSSYQSVDTWLAHKE</sequence>
<accession>A0ABU9HGF1</accession>
<protein>
    <submittedName>
        <fullName evidence="5">ABC transporter ATP-binding protein</fullName>
    </submittedName>
</protein>
<dbReference type="InterPro" id="IPR003439">
    <property type="entry name" value="ABC_transporter-like_ATP-bd"/>
</dbReference>
<evidence type="ECO:0000313" key="5">
    <source>
        <dbReference type="EMBL" id="MEL0660636.1"/>
    </source>
</evidence>
<dbReference type="InterPro" id="IPR003593">
    <property type="entry name" value="AAA+_ATPase"/>
</dbReference>
<evidence type="ECO:0000256" key="1">
    <source>
        <dbReference type="ARBA" id="ARBA00022448"/>
    </source>
</evidence>
<dbReference type="SUPFAM" id="SSF52540">
    <property type="entry name" value="P-loop containing nucleoside triphosphate hydrolases"/>
    <property type="match status" value="2"/>
</dbReference>
<dbReference type="RefSeq" id="WP_341629047.1">
    <property type="nucleotide sequence ID" value="NZ_JBAKBA010000049.1"/>
</dbReference>
<dbReference type="SMART" id="SM00382">
    <property type="entry name" value="AAA"/>
    <property type="match status" value="2"/>
</dbReference>
<proteinExistence type="predicted"/>
<dbReference type="PANTHER" id="PTHR43776">
    <property type="entry name" value="TRANSPORT ATP-BINDING PROTEIN"/>
    <property type="match status" value="1"/>
</dbReference>
<evidence type="ECO:0000256" key="2">
    <source>
        <dbReference type="ARBA" id="ARBA00022741"/>
    </source>
</evidence>